<feature type="signal peptide" evidence="1">
    <location>
        <begin position="1"/>
        <end position="26"/>
    </location>
</feature>
<dbReference type="InterPro" id="IPR046256">
    <property type="entry name" value="DUF6289"/>
</dbReference>
<organism evidence="2 3">
    <name type="scientific">[Actinomadura] parvosata subsp. kistnae</name>
    <dbReference type="NCBI Taxonomy" id="1909395"/>
    <lineage>
        <taxon>Bacteria</taxon>
        <taxon>Bacillati</taxon>
        <taxon>Actinomycetota</taxon>
        <taxon>Actinomycetes</taxon>
        <taxon>Streptosporangiales</taxon>
        <taxon>Streptosporangiaceae</taxon>
        <taxon>Nonomuraea</taxon>
    </lineage>
</organism>
<dbReference type="EMBL" id="CP017717">
    <property type="protein sequence ID" value="AQZ61928.1"/>
    <property type="molecule type" value="Genomic_DNA"/>
</dbReference>
<keyword evidence="1" id="KW-0732">Signal</keyword>
<evidence type="ECO:0000256" key="1">
    <source>
        <dbReference type="SAM" id="SignalP"/>
    </source>
</evidence>
<dbReference type="Pfam" id="PF19806">
    <property type="entry name" value="DUF6289"/>
    <property type="match status" value="1"/>
</dbReference>
<feature type="chain" id="PRO_5013273609" evidence="1">
    <location>
        <begin position="27"/>
        <end position="77"/>
    </location>
</feature>
<name>A0A1U9ZVG1_9ACTN</name>
<dbReference type="KEGG" id="noa:BKM31_10995"/>
<reference evidence="3" key="1">
    <citation type="journal article" date="2017" name="Med. Chem. Commun.">
        <title>Nonomuraea sp. ATCC 55076 harbours the largest actinomycete chromosome to date and the kistamicin biosynthetic gene cluster.</title>
        <authorList>
            <person name="Nazari B."/>
            <person name="Forneris C.C."/>
            <person name="Gibson M.I."/>
            <person name="Moon K."/>
            <person name="Schramma K.R."/>
            <person name="Seyedsayamdost M.R."/>
        </authorList>
    </citation>
    <scope>NUCLEOTIDE SEQUENCE [LARGE SCALE GENOMIC DNA]</scope>
    <source>
        <strain evidence="3">ATCC 55076</strain>
    </source>
</reference>
<dbReference type="STRING" id="1909395.BKM31_10995"/>
<protein>
    <submittedName>
        <fullName evidence="2">Uncharacterized protein</fullName>
    </submittedName>
</protein>
<dbReference type="AlphaFoldDB" id="A0A1U9ZVG1"/>
<sequence length="77" mass="8528">MIRRLLFATVLALAAVTTVATGPAQARACKYNYTCVTVFYSDSTHTTVVGEKYEDCVGEVDMWGVRSGYIEFYESPC</sequence>
<evidence type="ECO:0000313" key="2">
    <source>
        <dbReference type="EMBL" id="AQZ61928.1"/>
    </source>
</evidence>
<accession>A0A1U9ZVG1</accession>
<dbReference type="Proteomes" id="UP000190797">
    <property type="component" value="Chromosome"/>
</dbReference>
<keyword evidence="3" id="KW-1185">Reference proteome</keyword>
<evidence type="ECO:0000313" key="3">
    <source>
        <dbReference type="Proteomes" id="UP000190797"/>
    </source>
</evidence>
<dbReference type="RefSeq" id="WP_080038068.1">
    <property type="nucleotide sequence ID" value="NZ_CP017717.1"/>
</dbReference>
<proteinExistence type="predicted"/>
<gene>
    <name evidence="2" type="ORF">BKM31_10995</name>
</gene>